<organism evidence="1 2">
    <name type="scientific">Leucogyrophana mollusca</name>
    <dbReference type="NCBI Taxonomy" id="85980"/>
    <lineage>
        <taxon>Eukaryota</taxon>
        <taxon>Fungi</taxon>
        <taxon>Dikarya</taxon>
        <taxon>Basidiomycota</taxon>
        <taxon>Agaricomycotina</taxon>
        <taxon>Agaricomycetes</taxon>
        <taxon>Agaricomycetidae</taxon>
        <taxon>Boletales</taxon>
        <taxon>Boletales incertae sedis</taxon>
        <taxon>Leucogyrophana</taxon>
    </lineage>
</organism>
<gene>
    <name evidence="1" type="ORF">BV22DRAFT_824144</name>
</gene>
<sequence length="149" mass="17899">MTGRATVHSWLEDASSRSRFYERRQQMRTCACASRPRISPHITHYRLFLMRRKAGRLAKHHRRVLSGFQIKVVSRRHVWSREIDYCYWWYYAWPLRRDAKRWLRAHHFSPQCECSTQPPNLSSSSLYHGRSVVNSTCDFMLGTWELGPR</sequence>
<comment type="caution">
    <text evidence="1">The sequence shown here is derived from an EMBL/GenBank/DDBJ whole genome shotgun (WGS) entry which is preliminary data.</text>
</comment>
<reference evidence="1" key="1">
    <citation type="journal article" date="2021" name="New Phytol.">
        <title>Evolutionary innovations through gain and loss of genes in the ectomycorrhizal Boletales.</title>
        <authorList>
            <person name="Wu G."/>
            <person name="Miyauchi S."/>
            <person name="Morin E."/>
            <person name="Kuo A."/>
            <person name="Drula E."/>
            <person name="Varga T."/>
            <person name="Kohler A."/>
            <person name="Feng B."/>
            <person name="Cao Y."/>
            <person name="Lipzen A."/>
            <person name="Daum C."/>
            <person name="Hundley H."/>
            <person name="Pangilinan J."/>
            <person name="Johnson J."/>
            <person name="Barry K."/>
            <person name="LaButti K."/>
            <person name="Ng V."/>
            <person name="Ahrendt S."/>
            <person name="Min B."/>
            <person name="Choi I.G."/>
            <person name="Park H."/>
            <person name="Plett J.M."/>
            <person name="Magnuson J."/>
            <person name="Spatafora J.W."/>
            <person name="Nagy L.G."/>
            <person name="Henrissat B."/>
            <person name="Grigoriev I.V."/>
            <person name="Yang Z.L."/>
            <person name="Xu J."/>
            <person name="Martin F.M."/>
        </authorList>
    </citation>
    <scope>NUCLEOTIDE SEQUENCE</scope>
    <source>
        <strain evidence="1">KUC20120723A-06</strain>
    </source>
</reference>
<evidence type="ECO:0000313" key="1">
    <source>
        <dbReference type="EMBL" id="KAH7920097.1"/>
    </source>
</evidence>
<protein>
    <submittedName>
        <fullName evidence="1">Uncharacterized protein</fullName>
    </submittedName>
</protein>
<accession>A0ACB8B3Y1</accession>
<keyword evidence="2" id="KW-1185">Reference proteome</keyword>
<name>A0ACB8B3Y1_9AGAM</name>
<proteinExistence type="predicted"/>
<evidence type="ECO:0000313" key="2">
    <source>
        <dbReference type="Proteomes" id="UP000790709"/>
    </source>
</evidence>
<dbReference type="Proteomes" id="UP000790709">
    <property type="component" value="Unassembled WGS sequence"/>
</dbReference>
<dbReference type="EMBL" id="MU266604">
    <property type="protein sequence ID" value="KAH7920097.1"/>
    <property type="molecule type" value="Genomic_DNA"/>
</dbReference>